<feature type="compositionally biased region" description="Basic and acidic residues" evidence="1">
    <location>
        <begin position="415"/>
        <end position="426"/>
    </location>
</feature>
<reference evidence="2 3" key="1">
    <citation type="submission" date="2014-04" db="EMBL/GenBank/DDBJ databases">
        <authorList>
            <consortium name="DOE Joint Genome Institute"/>
            <person name="Kuo A."/>
            <person name="Gay G."/>
            <person name="Dore J."/>
            <person name="Kohler A."/>
            <person name="Nagy L.G."/>
            <person name="Floudas D."/>
            <person name="Copeland A."/>
            <person name="Barry K.W."/>
            <person name="Cichocki N."/>
            <person name="Veneault-Fourrey C."/>
            <person name="LaButti K."/>
            <person name="Lindquist E.A."/>
            <person name="Lipzen A."/>
            <person name="Lundell T."/>
            <person name="Morin E."/>
            <person name="Murat C."/>
            <person name="Sun H."/>
            <person name="Tunlid A."/>
            <person name="Henrissat B."/>
            <person name="Grigoriev I.V."/>
            <person name="Hibbett D.S."/>
            <person name="Martin F."/>
            <person name="Nordberg H.P."/>
            <person name="Cantor M.N."/>
            <person name="Hua S.X."/>
        </authorList>
    </citation>
    <scope>NUCLEOTIDE SEQUENCE [LARGE SCALE GENOMIC DNA]</scope>
    <source>
        <strain evidence="3">h7</strain>
    </source>
</reference>
<feature type="region of interest" description="Disordered" evidence="1">
    <location>
        <begin position="476"/>
        <end position="551"/>
    </location>
</feature>
<name>A0A0C3CJM2_HEBCY</name>
<dbReference type="HOGENOM" id="CLU_494366_0_0_1"/>
<proteinExistence type="predicted"/>
<gene>
    <name evidence="2" type="ORF">M413DRAFT_90071</name>
</gene>
<evidence type="ECO:0000313" key="2">
    <source>
        <dbReference type="EMBL" id="KIM48920.1"/>
    </source>
</evidence>
<feature type="compositionally biased region" description="Low complexity" evidence="1">
    <location>
        <begin position="16"/>
        <end position="32"/>
    </location>
</feature>
<feature type="region of interest" description="Disordered" evidence="1">
    <location>
        <begin position="14"/>
        <end position="91"/>
    </location>
</feature>
<organism evidence="2 3">
    <name type="scientific">Hebeloma cylindrosporum</name>
    <dbReference type="NCBI Taxonomy" id="76867"/>
    <lineage>
        <taxon>Eukaryota</taxon>
        <taxon>Fungi</taxon>
        <taxon>Dikarya</taxon>
        <taxon>Basidiomycota</taxon>
        <taxon>Agaricomycotina</taxon>
        <taxon>Agaricomycetes</taxon>
        <taxon>Agaricomycetidae</taxon>
        <taxon>Agaricales</taxon>
        <taxon>Agaricineae</taxon>
        <taxon>Hymenogastraceae</taxon>
        <taxon>Hebeloma</taxon>
    </lineage>
</organism>
<feature type="compositionally biased region" description="Polar residues" evidence="1">
    <location>
        <begin position="486"/>
        <end position="499"/>
    </location>
</feature>
<dbReference type="EMBL" id="KN831768">
    <property type="protein sequence ID" value="KIM48920.1"/>
    <property type="molecule type" value="Genomic_DNA"/>
</dbReference>
<feature type="compositionally biased region" description="Polar residues" evidence="1">
    <location>
        <begin position="541"/>
        <end position="551"/>
    </location>
</feature>
<dbReference type="AlphaFoldDB" id="A0A0C3CJM2"/>
<feature type="compositionally biased region" description="Polar residues" evidence="1">
    <location>
        <begin position="68"/>
        <end position="79"/>
    </location>
</feature>
<evidence type="ECO:0000313" key="3">
    <source>
        <dbReference type="Proteomes" id="UP000053424"/>
    </source>
</evidence>
<feature type="region of interest" description="Disordered" evidence="1">
    <location>
        <begin position="246"/>
        <end position="426"/>
    </location>
</feature>
<feature type="compositionally biased region" description="Polar residues" evidence="1">
    <location>
        <begin position="342"/>
        <end position="351"/>
    </location>
</feature>
<sequence>MNLLPLAKALTLKEGAGPAATSPSPAKSAISSLHFKKKPRENSNNGPEDGSLASSVSDDSIHGKDSSHQSLTSEKSQANEPPVENLLTPPIPIESQQSQGYRRAEVHTPNSIAGHLIASSILQGMGSMMMEGANMRSTLHTHTFITDREKQQPGMRNNSPWPNLSPTAQSYNTYYNTQGYTPNQSSQYHGFESVMPNCNNPQGFGPPLRPHSHSHHNYAAYPVNTHSTHPYHPRYNDDPHLVGFPPQRTYENRPYSDNNYYHTLPARPPPSNFDQHHQTGRPQGQISYLDAGHNPKKRKRVPQPRNQSGHPMGATHKNEWNSIGSRPLGVGESHTPKKVKYEQSSRPSRGQATPIRRCASTPRPWRSNGNQSHSLNPEGQQSWKQAKGPRQSRWDVGPEQSQQPSRTRVNQRRIHQYDRSDHDRHYYVEHQTRDVVQTPWTLDEEIPDRSRHQPILDAEKALPAQALTPPPMAVESVCKTLPTDGNEGSNSPGTPSNDLSMDDSNWEDSYVQEEDAPPVAFSFRGVPADEADDMRDEELGLTTNPWNRSPK</sequence>
<keyword evidence="3" id="KW-1185">Reference proteome</keyword>
<feature type="compositionally biased region" description="Polar residues" evidence="1">
    <location>
        <begin position="399"/>
        <end position="408"/>
    </location>
</feature>
<feature type="compositionally biased region" description="Acidic residues" evidence="1">
    <location>
        <begin position="500"/>
        <end position="516"/>
    </location>
</feature>
<reference evidence="3" key="2">
    <citation type="submission" date="2015-01" db="EMBL/GenBank/DDBJ databases">
        <title>Evolutionary Origins and Diversification of the Mycorrhizal Mutualists.</title>
        <authorList>
            <consortium name="DOE Joint Genome Institute"/>
            <consortium name="Mycorrhizal Genomics Consortium"/>
            <person name="Kohler A."/>
            <person name="Kuo A."/>
            <person name="Nagy L.G."/>
            <person name="Floudas D."/>
            <person name="Copeland A."/>
            <person name="Barry K.W."/>
            <person name="Cichocki N."/>
            <person name="Veneault-Fourrey C."/>
            <person name="LaButti K."/>
            <person name="Lindquist E.A."/>
            <person name="Lipzen A."/>
            <person name="Lundell T."/>
            <person name="Morin E."/>
            <person name="Murat C."/>
            <person name="Riley R."/>
            <person name="Ohm R."/>
            <person name="Sun H."/>
            <person name="Tunlid A."/>
            <person name="Henrissat B."/>
            <person name="Grigoriev I.V."/>
            <person name="Hibbett D.S."/>
            <person name="Martin F."/>
        </authorList>
    </citation>
    <scope>NUCLEOTIDE SEQUENCE [LARGE SCALE GENOMIC DNA]</scope>
    <source>
        <strain evidence="3">h7</strain>
    </source>
</reference>
<feature type="compositionally biased region" description="Polar residues" evidence="1">
    <location>
        <begin position="367"/>
        <end position="384"/>
    </location>
</feature>
<evidence type="ECO:0000256" key="1">
    <source>
        <dbReference type="SAM" id="MobiDB-lite"/>
    </source>
</evidence>
<accession>A0A0C3CJM2</accession>
<protein>
    <submittedName>
        <fullName evidence="2">Uncharacterized protein</fullName>
    </submittedName>
</protein>
<feature type="compositionally biased region" description="Polar residues" evidence="1">
    <location>
        <begin position="42"/>
        <end position="58"/>
    </location>
</feature>
<dbReference type="Proteomes" id="UP000053424">
    <property type="component" value="Unassembled WGS sequence"/>
</dbReference>